<protein>
    <recommendedName>
        <fullName evidence="3">GW domain-containing protein</fullName>
    </recommendedName>
</protein>
<dbReference type="InterPro" id="IPR025987">
    <property type="entry name" value="GW_dom"/>
</dbReference>
<gene>
    <name evidence="4" type="ORF">ACFP1C_06525</name>
</gene>
<evidence type="ECO:0000313" key="4">
    <source>
        <dbReference type="EMBL" id="MFC6260603.1"/>
    </source>
</evidence>
<feature type="chain" id="PRO_5045850322" description="GW domain-containing protein" evidence="2">
    <location>
        <begin position="31"/>
        <end position="465"/>
    </location>
</feature>
<feature type="compositionally biased region" description="Low complexity" evidence="1">
    <location>
        <begin position="439"/>
        <end position="459"/>
    </location>
</feature>
<dbReference type="Proteomes" id="UP001596283">
    <property type="component" value="Unassembled WGS sequence"/>
</dbReference>
<organism evidence="4 5">
    <name type="scientific">Levilactobacillus fujinensis</name>
    <dbReference type="NCBI Taxonomy" id="2486024"/>
    <lineage>
        <taxon>Bacteria</taxon>
        <taxon>Bacillati</taxon>
        <taxon>Bacillota</taxon>
        <taxon>Bacilli</taxon>
        <taxon>Lactobacillales</taxon>
        <taxon>Lactobacillaceae</taxon>
        <taxon>Levilactobacillus</taxon>
    </lineage>
</organism>
<reference evidence="5" key="1">
    <citation type="journal article" date="2019" name="Int. J. Syst. Evol. Microbiol.">
        <title>The Global Catalogue of Microorganisms (GCM) 10K type strain sequencing project: providing services to taxonomists for standard genome sequencing and annotation.</title>
        <authorList>
            <consortium name="The Broad Institute Genomics Platform"/>
            <consortium name="The Broad Institute Genome Sequencing Center for Infectious Disease"/>
            <person name="Wu L."/>
            <person name="Ma J."/>
        </authorList>
    </citation>
    <scope>NUCLEOTIDE SEQUENCE [LARGE SCALE GENOMIC DNA]</scope>
    <source>
        <strain evidence="5">CCM 8908</strain>
    </source>
</reference>
<evidence type="ECO:0000256" key="1">
    <source>
        <dbReference type="SAM" id="MobiDB-lite"/>
    </source>
</evidence>
<feature type="region of interest" description="Disordered" evidence="1">
    <location>
        <begin position="438"/>
        <end position="465"/>
    </location>
</feature>
<proteinExistence type="predicted"/>
<feature type="signal peptide" evidence="2">
    <location>
        <begin position="1"/>
        <end position="30"/>
    </location>
</feature>
<evidence type="ECO:0000259" key="3">
    <source>
        <dbReference type="PROSITE" id="PS51780"/>
    </source>
</evidence>
<evidence type="ECO:0000256" key="2">
    <source>
        <dbReference type="SAM" id="SignalP"/>
    </source>
</evidence>
<sequence length="465" mass="48189">MQSRLAKSLYLGLAALSFGAVATVATTANAASKAKVVSSKTLKTAGTKRNVQATGTSALYSKPGTVKGAKVVASKATMKKLATSKKSTDYFRAYSVSVTNRGTVYYKVVSMNGKYRGYIYGGKKATTFAGGIKTATTTKSATLPSNTTVYFAKAGTSNVTWDAPQYTQYKASKQVKNTTPFANDALTITKAATKTREGSLYYYVEDAANPSVNGWIYAKAVTTTKPTADTFNDKTDVKVNFTTTSGTTVKSTTLADLKADGTSAVSTATGTAVGTDVTSKATSSWGNALLTGTGYTYTATDSTNVAALKAAKTGDTISLAVVKNEDTTSKIAFYQTSGNGDLSAAATELTAYKTGVTAASNTVVFPTVSAAFTGTEGLTFTAADVTSYLKGASLSTLYTPNYTKSGSTTEYYTEYTLSSTLAGTFGNTTKAFYTASEKTGTSPASTTSSTTSSATTGSSDYFTNN</sequence>
<dbReference type="RefSeq" id="WP_125686236.1">
    <property type="nucleotide sequence ID" value="NZ_JBHSSI010000034.1"/>
</dbReference>
<comment type="caution">
    <text evidence="4">The sequence shown here is derived from an EMBL/GenBank/DDBJ whole genome shotgun (WGS) entry which is preliminary data.</text>
</comment>
<name>A0ABW1TIF5_9LACO</name>
<accession>A0ABW1TIF5</accession>
<keyword evidence="5" id="KW-1185">Reference proteome</keyword>
<evidence type="ECO:0000313" key="5">
    <source>
        <dbReference type="Proteomes" id="UP001596283"/>
    </source>
</evidence>
<dbReference type="PROSITE" id="PS51780">
    <property type="entry name" value="GW"/>
    <property type="match status" value="1"/>
</dbReference>
<dbReference type="EMBL" id="JBHSSI010000034">
    <property type="protein sequence ID" value="MFC6260603.1"/>
    <property type="molecule type" value="Genomic_DNA"/>
</dbReference>
<keyword evidence="2" id="KW-0732">Signal</keyword>
<feature type="domain" description="GW" evidence="3">
    <location>
        <begin position="141"/>
        <end position="226"/>
    </location>
</feature>